<reference evidence="1" key="1">
    <citation type="submission" date="2023-10" db="EMBL/GenBank/DDBJ databases">
        <authorList>
            <person name="Chen Y."/>
            <person name="Shah S."/>
            <person name="Dougan E. K."/>
            <person name="Thang M."/>
            <person name="Chan C."/>
        </authorList>
    </citation>
    <scope>NUCLEOTIDE SEQUENCE [LARGE SCALE GENOMIC DNA]</scope>
</reference>
<proteinExistence type="predicted"/>
<feature type="non-terminal residue" evidence="1">
    <location>
        <position position="1"/>
    </location>
</feature>
<name>A0ABN9PYF1_9DINO</name>
<evidence type="ECO:0000313" key="1">
    <source>
        <dbReference type="EMBL" id="CAK0798349.1"/>
    </source>
</evidence>
<sequence length="426" mass="48423">PFWPNMESFIVLLSTRHRTGRGPDRSHVRWSFPESCGPQMRSIGSISKTSAEFLRTRLRSSTLLSGFADDIHQAMQGSESAKIVGAALLRLDPSRTAQYHDTVGMDSVWFDLEGPSWQRAHWQVLAAAPFGTGVVAIPDLDLHVLWWNWFKPSDVTIQRCRESMDEVARNWRQCGIFDGTLKHDEVIVCSLPPVLAHMVAGGLIDSISFSLSRRSDHQLKPLRPLRKLRRTIVRPDGDQELIFNSAAFQALAHALGNVARDGISDDLEQRQETHDELERFRQWALRCSHTLSKQNMLAHRVEKGGKRARLCHLRVGAAGVDEHHGRFTSWFVLHSVLTCSQLLHDRDLNKVFKMAVRTFFPRELSKSLEEMVEGMPVPDASQLSRWRIMVDAAYMLKQRGMHLPLMECDCVVFMLSDSSPQGTREK</sequence>
<gene>
    <name evidence="1" type="ORF">PCOR1329_LOCUS7122</name>
</gene>
<evidence type="ECO:0000313" key="2">
    <source>
        <dbReference type="Proteomes" id="UP001189429"/>
    </source>
</evidence>
<protein>
    <recommendedName>
        <fullName evidence="3">DNA-directed DNA polymerase</fullName>
    </recommendedName>
</protein>
<organism evidence="1 2">
    <name type="scientific">Prorocentrum cordatum</name>
    <dbReference type="NCBI Taxonomy" id="2364126"/>
    <lineage>
        <taxon>Eukaryota</taxon>
        <taxon>Sar</taxon>
        <taxon>Alveolata</taxon>
        <taxon>Dinophyceae</taxon>
        <taxon>Prorocentrales</taxon>
        <taxon>Prorocentraceae</taxon>
        <taxon>Prorocentrum</taxon>
    </lineage>
</organism>
<comment type="caution">
    <text evidence="1">The sequence shown here is derived from an EMBL/GenBank/DDBJ whole genome shotgun (WGS) entry which is preliminary data.</text>
</comment>
<keyword evidence="2" id="KW-1185">Reference proteome</keyword>
<accession>A0ABN9PYF1</accession>
<evidence type="ECO:0008006" key="3">
    <source>
        <dbReference type="Google" id="ProtNLM"/>
    </source>
</evidence>
<dbReference type="Proteomes" id="UP001189429">
    <property type="component" value="Unassembled WGS sequence"/>
</dbReference>
<dbReference type="EMBL" id="CAUYUJ010001925">
    <property type="protein sequence ID" value="CAK0798349.1"/>
    <property type="molecule type" value="Genomic_DNA"/>
</dbReference>